<dbReference type="AlphaFoldDB" id="A0A2P5P8P5"/>
<proteinExistence type="predicted"/>
<sequence length="306" mass="34757">MPRKSAPSPKEMREWLNWREEGLSEVAIRDKATRDLRTVRKGIAWAVEDRRSNLALLDLLKDALRDHQNQLKGAINEILAGTEPVKRDTFVEWHKEPQDTESAEPEFESPLTPRDLLREHLPKDPVWNRLEEFEELKYDYLDSLASFKKAAADKLVTATGGVFVDGNFRMNDPKKIVPEKLIKLVEPNLLERAYQITIKKVFEPGSESVDFEERLKLFKDQGEVRWGEASVVAVCRGGEESCRSRILSVLSKLPSMAEAKKLPGKFNSLMTSRSKVVNALSEIKLGLFISGECRVCRRLKGSGGRP</sequence>
<gene>
    <name evidence="2" type="ORF">JP09_001960</name>
</gene>
<dbReference type="RefSeq" id="WP_102330147.1">
    <property type="nucleotide sequence ID" value="NZ_CP058566.2"/>
</dbReference>
<accession>A0A2P5P8P5</accession>
<evidence type="ECO:0000313" key="3">
    <source>
        <dbReference type="Proteomes" id="UP000235653"/>
    </source>
</evidence>
<organism evidence="2 3">
    <name type="scientific">Dehalogenimonas etheniformans</name>
    <dbReference type="NCBI Taxonomy" id="1536648"/>
    <lineage>
        <taxon>Bacteria</taxon>
        <taxon>Bacillati</taxon>
        <taxon>Chloroflexota</taxon>
        <taxon>Dehalococcoidia</taxon>
        <taxon>Dehalococcoidales</taxon>
        <taxon>Dehalococcoidaceae</taxon>
        <taxon>Dehalogenimonas</taxon>
    </lineage>
</organism>
<dbReference type="EMBL" id="JQAN02000006">
    <property type="protein sequence ID" value="PPD58663.1"/>
    <property type="molecule type" value="Genomic_DNA"/>
</dbReference>
<dbReference type="OrthoDB" id="166402at2"/>
<reference evidence="2 3" key="1">
    <citation type="journal article" date="2017" name="ISME J.">
        <title>Grape pomace compost harbors organohalide-respiring Dehalogenimonas species with novel reductive dehalogenase genes.</title>
        <authorList>
            <person name="Yang Y."/>
            <person name="Higgins S.A."/>
            <person name="Yan J."/>
            <person name="Simsir B."/>
            <person name="Chourey K."/>
            <person name="Iyer R."/>
            <person name="Hettich R.L."/>
            <person name="Baldwin B."/>
            <person name="Ogles D.M."/>
            <person name="Loffler F.E."/>
        </authorList>
    </citation>
    <scope>NUCLEOTIDE SEQUENCE [LARGE SCALE GENOMIC DNA]</scope>
    <source>
        <strain evidence="2 3">GP</strain>
    </source>
</reference>
<comment type="caution">
    <text evidence="2">The sequence shown here is derived from an EMBL/GenBank/DDBJ whole genome shotgun (WGS) entry which is preliminary data.</text>
</comment>
<keyword evidence="3" id="KW-1185">Reference proteome</keyword>
<feature type="region of interest" description="Disordered" evidence="1">
    <location>
        <begin position="95"/>
        <end position="115"/>
    </location>
</feature>
<protein>
    <submittedName>
        <fullName evidence="2">Uncharacterized protein</fullName>
    </submittedName>
</protein>
<name>A0A2P5P8P5_9CHLR</name>
<dbReference type="Proteomes" id="UP000235653">
    <property type="component" value="Unassembled WGS sequence"/>
</dbReference>
<evidence type="ECO:0000313" key="2">
    <source>
        <dbReference type="EMBL" id="PPD58663.1"/>
    </source>
</evidence>
<evidence type="ECO:0000256" key="1">
    <source>
        <dbReference type="SAM" id="MobiDB-lite"/>
    </source>
</evidence>